<feature type="region of interest" description="Disordered" evidence="1">
    <location>
        <begin position="41"/>
        <end position="62"/>
    </location>
</feature>
<reference evidence="3 4" key="1">
    <citation type="journal article" date="2017" name="Int. J. Syst. Evol. Microbiol.">
        <title>Rhodosalinus sediminis gen. nov., sp. nov., isolated from marine saltern.</title>
        <authorList>
            <person name="Guo L.Y."/>
            <person name="Ling S.K."/>
            <person name="Li C.M."/>
            <person name="Chen G.J."/>
            <person name="Du Z.J."/>
        </authorList>
    </citation>
    <scope>NUCLEOTIDE SEQUENCE [LARGE SCALE GENOMIC DNA]</scope>
    <source>
        <strain evidence="3 4">WDN1C137</strain>
    </source>
</reference>
<dbReference type="EMBL" id="QOHR01000002">
    <property type="protein sequence ID" value="REC58602.1"/>
    <property type="molecule type" value="Genomic_DNA"/>
</dbReference>
<evidence type="ECO:0000256" key="2">
    <source>
        <dbReference type="SAM" id="Phobius"/>
    </source>
</evidence>
<comment type="caution">
    <text evidence="3">The sequence shown here is derived from an EMBL/GenBank/DDBJ whole genome shotgun (WGS) entry which is preliminary data.</text>
</comment>
<feature type="compositionally biased region" description="Low complexity" evidence="1">
    <location>
        <begin position="46"/>
        <end position="62"/>
    </location>
</feature>
<keyword evidence="2" id="KW-0812">Transmembrane</keyword>
<protein>
    <submittedName>
        <fullName evidence="3">Uncharacterized protein</fullName>
    </submittedName>
</protein>
<sequence length="62" mass="6543">MSPPDTNVEKQKRRHRPALIGIGAVLVFALLVVFAFAVSTTDGDRPQTPQATPDATDAAPEG</sequence>
<keyword evidence="2" id="KW-0472">Membrane</keyword>
<keyword evidence="2" id="KW-1133">Transmembrane helix</keyword>
<evidence type="ECO:0000256" key="1">
    <source>
        <dbReference type="SAM" id="MobiDB-lite"/>
    </source>
</evidence>
<dbReference type="RefSeq" id="WP_115978432.1">
    <property type="nucleotide sequence ID" value="NZ_QOHR01000002.1"/>
</dbReference>
<name>A0A3D9BYX8_9RHOB</name>
<organism evidence="3 4">
    <name type="scientific">Rhodosalinus sediminis</name>
    <dbReference type="NCBI Taxonomy" id="1940533"/>
    <lineage>
        <taxon>Bacteria</taxon>
        <taxon>Pseudomonadati</taxon>
        <taxon>Pseudomonadota</taxon>
        <taxon>Alphaproteobacteria</taxon>
        <taxon>Rhodobacterales</taxon>
        <taxon>Paracoccaceae</taxon>
        <taxon>Rhodosalinus</taxon>
    </lineage>
</organism>
<evidence type="ECO:0000313" key="4">
    <source>
        <dbReference type="Proteomes" id="UP000257131"/>
    </source>
</evidence>
<evidence type="ECO:0000313" key="3">
    <source>
        <dbReference type="EMBL" id="REC58602.1"/>
    </source>
</evidence>
<dbReference type="AlphaFoldDB" id="A0A3D9BYX8"/>
<accession>A0A3D9BYX8</accession>
<dbReference type="Proteomes" id="UP000257131">
    <property type="component" value="Unassembled WGS sequence"/>
</dbReference>
<keyword evidence="4" id="KW-1185">Reference proteome</keyword>
<feature type="transmembrane region" description="Helical" evidence="2">
    <location>
        <begin position="18"/>
        <end position="38"/>
    </location>
</feature>
<proteinExistence type="predicted"/>
<gene>
    <name evidence="3" type="ORF">DRV84_03330</name>
</gene>